<evidence type="ECO:0000313" key="2">
    <source>
        <dbReference type="Proteomes" id="UP001500621"/>
    </source>
</evidence>
<gene>
    <name evidence="1" type="ORF">GCM10023226_16710</name>
</gene>
<dbReference type="Gene3D" id="3.40.50.150">
    <property type="entry name" value="Vaccinia Virus protein VP39"/>
    <property type="match status" value="1"/>
</dbReference>
<reference evidence="2" key="1">
    <citation type="journal article" date="2019" name="Int. J. Syst. Evol. Microbiol.">
        <title>The Global Catalogue of Microorganisms (GCM) 10K type strain sequencing project: providing services to taxonomists for standard genome sequencing and annotation.</title>
        <authorList>
            <consortium name="The Broad Institute Genomics Platform"/>
            <consortium name="The Broad Institute Genome Sequencing Center for Infectious Disease"/>
            <person name="Wu L."/>
            <person name="Ma J."/>
        </authorList>
    </citation>
    <scope>NUCLEOTIDE SEQUENCE [LARGE SCALE GENOMIC DNA]</scope>
    <source>
        <strain evidence="2">JCM 18127</strain>
    </source>
</reference>
<name>A0ABP8W398_9ACTN</name>
<evidence type="ECO:0008006" key="3">
    <source>
        <dbReference type="Google" id="ProtNLM"/>
    </source>
</evidence>
<dbReference type="SUPFAM" id="SSF53335">
    <property type="entry name" value="S-adenosyl-L-methionine-dependent methyltransferases"/>
    <property type="match status" value="1"/>
</dbReference>
<keyword evidence="2" id="KW-1185">Reference proteome</keyword>
<accession>A0ABP8W398</accession>
<dbReference type="Proteomes" id="UP001500621">
    <property type="component" value="Unassembled WGS sequence"/>
</dbReference>
<sequence length="217" mass="22446">MTAPTADIRTGDALPLLADQRGAFASVFTSLPDAAEMGLEGPAWAAWFAQAARLTVEAVTPKGYAIFYQTDRRADGRLRSKAGLVIEAAQAVGASVVWHKIAVATEGTSLFRPAFTHLLAVSVRGKSAKPTPDVFPIGPKVYPNATDEASLDVGLGFLAGKGVGWIADPFCGRGSIARAAASRYGMGSLSVDVDPGQVDAARALLAPHATVTDGGRP</sequence>
<organism evidence="1 2">
    <name type="scientific">Nocardioides nanhaiensis</name>
    <dbReference type="NCBI Taxonomy" id="1476871"/>
    <lineage>
        <taxon>Bacteria</taxon>
        <taxon>Bacillati</taxon>
        <taxon>Actinomycetota</taxon>
        <taxon>Actinomycetes</taxon>
        <taxon>Propionibacteriales</taxon>
        <taxon>Nocardioidaceae</taxon>
        <taxon>Nocardioides</taxon>
    </lineage>
</organism>
<protein>
    <recommendedName>
        <fullName evidence="3">Methyltransferase</fullName>
    </recommendedName>
</protein>
<proteinExistence type="predicted"/>
<dbReference type="InterPro" id="IPR029063">
    <property type="entry name" value="SAM-dependent_MTases_sf"/>
</dbReference>
<evidence type="ECO:0000313" key="1">
    <source>
        <dbReference type="EMBL" id="GAA4680177.1"/>
    </source>
</evidence>
<comment type="caution">
    <text evidence="1">The sequence shown here is derived from an EMBL/GenBank/DDBJ whole genome shotgun (WGS) entry which is preliminary data.</text>
</comment>
<dbReference type="RefSeq" id="WP_345264662.1">
    <property type="nucleotide sequence ID" value="NZ_BAABIM010000002.1"/>
</dbReference>
<dbReference type="EMBL" id="BAABIM010000002">
    <property type="protein sequence ID" value="GAA4680177.1"/>
    <property type="molecule type" value="Genomic_DNA"/>
</dbReference>